<evidence type="ECO:0000313" key="4">
    <source>
        <dbReference type="Proteomes" id="UP001196068"/>
    </source>
</evidence>
<dbReference type="EMBL" id="JAAEDH010000002">
    <property type="protein sequence ID" value="MBR0654105.1"/>
    <property type="molecule type" value="Genomic_DNA"/>
</dbReference>
<proteinExistence type="predicted"/>
<dbReference type="InterPro" id="IPR011990">
    <property type="entry name" value="TPR-like_helical_dom_sf"/>
</dbReference>
<dbReference type="RefSeq" id="WP_211872850.1">
    <property type="nucleotide sequence ID" value="NZ_JAAEDH010000002.1"/>
</dbReference>
<comment type="caution">
    <text evidence="3">The sequence shown here is derived from an EMBL/GenBank/DDBJ whole genome shotgun (WGS) entry which is preliminary data.</text>
</comment>
<dbReference type="GO" id="GO:0017004">
    <property type="term" value="P:cytochrome complex assembly"/>
    <property type="evidence" value="ECO:0007669"/>
    <property type="project" value="UniProtKB-KW"/>
</dbReference>
<feature type="transmembrane region" description="Helical" evidence="2">
    <location>
        <begin position="89"/>
        <end position="107"/>
    </location>
</feature>
<organism evidence="3 4">
    <name type="scientific">Plastoroseomonas arctica</name>
    <dbReference type="NCBI Taxonomy" id="1509237"/>
    <lineage>
        <taxon>Bacteria</taxon>
        <taxon>Pseudomonadati</taxon>
        <taxon>Pseudomonadota</taxon>
        <taxon>Alphaproteobacteria</taxon>
        <taxon>Acetobacterales</taxon>
        <taxon>Acetobacteraceae</taxon>
        <taxon>Plastoroseomonas</taxon>
    </lineage>
</organism>
<accession>A0AAF1KI44</accession>
<reference evidence="3" key="2">
    <citation type="journal article" date="2021" name="Syst. Appl. Microbiol.">
        <title>Roseomonas hellenica sp. nov., isolated from roots of wild-growing Alkanna tinctoria.</title>
        <authorList>
            <person name="Rat A."/>
            <person name="Naranjo H.D."/>
            <person name="Lebbe L."/>
            <person name="Cnockaert M."/>
            <person name="Krigas N."/>
            <person name="Grigoriadou K."/>
            <person name="Maloupa E."/>
            <person name="Willems A."/>
        </authorList>
    </citation>
    <scope>NUCLEOTIDE SEQUENCE</scope>
    <source>
        <strain evidence="3">LMG 28251</strain>
    </source>
</reference>
<dbReference type="Proteomes" id="UP001196068">
    <property type="component" value="Unassembled WGS sequence"/>
</dbReference>
<keyword evidence="2" id="KW-1133">Transmembrane helix</keyword>
<dbReference type="NCBIfam" id="TIGR03142">
    <property type="entry name" value="cytochro_ccmI"/>
    <property type="match status" value="1"/>
</dbReference>
<dbReference type="SUPFAM" id="SSF48452">
    <property type="entry name" value="TPR-like"/>
    <property type="match status" value="1"/>
</dbReference>
<keyword evidence="4" id="KW-1185">Reference proteome</keyword>
<evidence type="ECO:0000313" key="3">
    <source>
        <dbReference type="EMBL" id="MBR0654105.1"/>
    </source>
</evidence>
<dbReference type="Gene3D" id="1.25.40.10">
    <property type="entry name" value="Tetratricopeptide repeat domain"/>
    <property type="match status" value="1"/>
</dbReference>
<reference evidence="3" key="1">
    <citation type="submission" date="2020-01" db="EMBL/GenBank/DDBJ databases">
        <authorList>
            <person name="Rat A."/>
        </authorList>
    </citation>
    <scope>NUCLEOTIDE SEQUENCE</scope>
    <source>
        <strain evidence="3">LMG 28251</strain>
    </source>
</reference>
<keyword evidence="2" id="KW-0472">Membrane</keyword>
<keyword evidence="1" id="KW-0201">Cytochrome c-type biogenesis</keyword>
<dbReference type="AlphaFoldDB" id="A0AAF1KI44"/>
<dbReference type="Pfam" id="PF14559">
    <property type="entry name" value="TPR_19"/>
    <property type="match status" value="1"/>
</dbReference>
<protein>
    <submittedName>
        <fullName evidence="3">C-type cytochrome biogenesis protein CcmI</fullName>
    </submittedName>
</protein>
<evidence type="ECO:0000256" key="1">
    <source>
        <dbReference type="ARBA" id="ARBA00022748"/>
    </source>
</evidence>
<gene>
    <name evidence="3" type="primary">ccmI</name>
    <name evidence="3" type="ORF">GXW79_03325</name>
</gene>
<name>A0AAF1KI44_9PROT</name>
<dbReference type="InterPro" id="IPR017560">
    <property type="entry name" value="Cyt_c_biogenesis_CcmI"/>
</dbReference>
<sequence length="264" mass="28214">MTWLLILGLAVVALAPLAWALLRPASTRGRAEADRALFTAQRAEIDRELAEGRMDAAAHRGALLELQRRLLAAPAEDTGAARAGASRPLVAAILLVPLLSLTLYLFGGFPEMPSAPYAERRVQLEQEDALVATLRDRLARLPAGGAELRQGLVLLGNAESARGRFAQAAEAWTQALAIRFDAGIAADVAEIEIERGQIAAAARLLQRALAERPGEARLRFLDGLAAARGGRPEVARATWQRLLADAPPNAPWRSAVEGQLQALP</sequence>
<evidence type="ECO:0000256" key="2">
    <source>
        <dbReference type="SAM" id="Phobius"/>
    </source>
</evidence>
<keyword evidence="2" id="KW-0812">Transmembrane</keyword>